<name>A0A6A6PTY9_9PEZI</name>
<dbReference type="EMBL" id="MU001635">
    <property type="protein sequence ID" value="KAF2483568.1"/>
    <property type="molecule type" value="Genomic_DNA"/>
</dbReference>
<dbReference type="Proteomes" id="UP000799767">
    <property type="component" value="Unassembled WGS sequence"/>
</dbReference>
<organism evidence="2 3">
    <name type="scientific">Neohortaea acidophila</name>
    <dbReference type="NCBI Taxonomy" id="245834"/>
    <lineage>
        <taxon>Eukaryota</taxon>
        <taxon>Fungi</taxon>
        <taxon>Dikarya</taxon>
        <taxon>Ascomycota</taxon>
        <taxon>Pezizomycotina</taxon>
        <taxon>Dothideomycetes</taxon>
        <taxon>Dothideomycetidae</taxon>
        <taxon>Mycosphaerellales</taxon>
        <taxon>Teratosphaeriaceae</taxon>
        <taxon>Neohortaea</taxon>
    </lineage>
</organism>
<accession>A0A6A6PTY9</accession>
<protein>
    <submittedName>
        <fullName evidence="2">Uncharacterized protein</fullName>
    </submittedName>
</protein>
<proteinExistence type="predicted"/>
<feature type="compositionally biased region" description="Acidic residues" evidence="1">
    <location>
        <begin position="47"/>
        <end position="66"/>
    </location>
</feature>
<evidence type="ECO:0000313" key="2">
    <source>
        <dbReference type="EMBL" id="KAF2483568.1"/>
    </source>
</evidence>
<evidence type="ECO:0000256" key="1">
    <source>
        <dbReference type="SAM" id="MobiDB-lite"/>
    </source>
</evidence>
<evidence type="ECO:0000313" key="3">
    <source>
        <dbReference type="Proteomes" id="UP000799767"/>
    </source>
</evidence>
<dbReference type="RefSeq" id="XP_033590138.1">
    <property type="nucleotide sequence ID" value="XM_033735448.1"/>
</dbReference>
<feature type="compositionally biased region" description="Polar residues" evidence="1">
    <location>
        <begin position="15"/>
        <end position="30"/>
    </location>
</feature>
<keyword evidence="3" id="KW-1185">Reference proteome</keyword>
<gene>
    <name evidence="2" type="ORF">BDY17DRAFT_310544</name>
</gene>
<reference evidence="2" key="1">
    <citation type="journal article" date="2020" name="Stud. Mycol.">
        <title>101 Dothideomycetes genomes: a test case for predicting lifestyles and emergence of pathogens.</title>
        <authorList>
            <person name="Haridas S."/>
            <person name="Albert R."/>
            <person name="Binder M."/>
            <person name="Bloem J."/>
            <person name="Labutti K."/>
            <person name="Salamov A."/>
            <person name="Andreopoulos B."/>
            <person name="Baker S."/>
            <person name="Barry K."/>
            <person name="Bills G."/>
            <person name="Bluhm B."/>
            <person name="Cannon C."/>
            <person name="Castanera R."/>
            <person name="Culley D."/>
            <person name="Daum C."/>
            <person name="Ezra D."/>
            <person name="Gonzalez J."/>
            <person name="Henrissat B."/>
            <person name="Kuo A."/>
            <person name="Liang C."/>
            <person name="Lipzen A."/>
            <person name="Lutzoni F."/>
            <person name="Magnuson J."/>
            <person name="Mondo S."/>
            <person name="Nolan M."/>
            <person name="Ohm R."/>
            <person name="Pangilinan J."/>
            <person name="Park H.-J."/>
            <person name="Ramirez L."/>
            <person name="Alfaro M."/>
            <person name="Sun H."/>
            <person name="Tritt A."/>
            <person name="Yoshinaga Y."/>
            <person name="Zwiers L.-H."/>
            <person name="Turgeon B."/>
            <person name="Goodwin S."/>
            <person name="Spatafora J."/>
            <person name="Crous P."/>
            <person name="Grigoriev I."/>
        </authorList>
    </citation>
    <scope>NUCLEOTIDE SEQUENCE</scope>
    <source>
        <strain evidence="2">CBS 113389</strain>
    </source>
</reference>
<dbReference type="AlphaFoldDB" id="A0A6A6PTY9"/>
<dbReference type="GeneID" id="54476450"/>
<feature type="region of interest" description="Disordered" evidence="1">
    <location>
        <begin position="1"/>
        <end position="66"/>
    </location>
</feature>
<sequence>MSDNPSLPAHGVSAGTHTTEVLGNESSASRLTEGLEASGFVGRESSADGEDEGADEYDDEDDDEYGDNEQIRQYLRDHGVAPPYPYTLMEMVRWRHWWGLGTPEPDSGNDYDEDMDDEEEDIDEDFVQFEAAYPDIKVDEHSIWMHFNKDLWPKLDLSKPYVASMVRWAWDGSMAVGYPGPSHEHLVEFQKAKRESLKSSTCEETEAYHNWINHRSTRAENVHVHHVHASPMVVIERSHHAREELARVDDLRSFLKELEEEADLNSQAWEEGTEWSGFSS</sequence>